<dbReference type="Proteomes" id="UP001642482">
    <property type="component" value="Unassembled WGS sequence"/>
</dbReference>
<keyword evidence="4" id="KW-0238">DNA-binding</keyword>
<keyword evidence="3" id="KW-0805">Transcription regulation</keyword>
<keyword evidence="5" id="KW-0804">Transcription</keyword>
<proteinExistence type="predicted"/>
<name>A0ABP0CUL5_9PEZI</name>
<dbReference type="EMBL" id="CAWUHD010000153">
    <property type="protein sequence ID" value="CAK7235783.1"/>
    <property type="molecule type" value="Genomic_DNA"/>
</dbReference>
<evidence type="ECO:0000256" key="3">
    <source>
        <dbReference type="ARBA" id="ARBA00023015"/>
    </source>
</evidence>
<keyword evidence="8" id="KW-1185">Reference proteome</keyword>
<evidence type="ECO:0000256" key="2">
    <source>
        <dbReference type="ARBA" id="ARBA00022833"/>
    </source>
</evidence>
<evidence type="ECO:0000256" key="1">
    <source>
        <dbReference type="ARBA" id="ARBA00004123"/>
    </source>
</evidence>
<accession>A0ABP0CUL5</accession>
<evidence type="ECO:0000256" key="4">
    <source>
        <dbReference type="ARBA" id="ARBA00023125"/>
    </source>
</evidence>
<comment type="caution">
    <text evidence="7">The sequence shown here is derived from an EMBL/GenBank/DDBJ whole genome shotgun (WGS) entry which is preliminary data.</text>
</comment>
<dbReference type="PANTHER" id="PTHR37534:SF46">
    <property type="entry name" value="ZN(II)2CYS6 TRANSCRIPTION FACTOR (EUROFUNG)"/>
    <property type="match status" value="1"/>
</dbReference>
<reference evidence="7 8" key="1">
    <citation type="submission" date="2024-01" db="EMBL/GenBank/DDBJ databases">
        <authorList>
            <person name="Allen C."/>
            <person name="Tagirdzhanova G."/>
        </authorList>
    </citation>
    <scope>NUCLEOTIDE SEQUENCE [LARGE SCALE GENOMIC DNA]</scope>
</reference>
<dbReference type="Pfam" id="PF11951">
    <property type="entry name" value="Fungal_trans_2"/>
    <property type="match status" value="1"/>
</dbReference>
<keyword evidence="6" id="KW-0539">Nucleus</keyword>
<evidence type="ECO:0000256" key="6">
    <source>
        <dbReference type="ARBA" id="ARBA00023242"/>
    </source>
</evidence>
<keyword evidence="2" id="KW-0862">Zinc</keyword>
<sequence>MLARIALAIDYTGNGYRALLPMAMQESVVMNATMAVATSHHSRWQQTSDTLSRKYLRATAKALRERFKDPDLLRSQVTLAVMLLLVSFEVFSGSSRWQGHYDAIRGWIRSQDDFSRLDPFLKTWVCLIDTQRALNLGLPAAPELENWMDTSVETGDGQADFIDALFGCSARLPKLMCLASKLFQASKDPSASRDNIRCQANVLQEKIRATKIGATSDPAVGVLCQGTGQTYPAIVGLDDEELRRRMVATAEIFRHASHIYVYRIAHGPEEPLNEEMQASVTAALELLTLVPDTLGPGANLGWCLVVIGAELDIDEQRVYIRSRWAGLNLLGIQNAKSGQNVLEEVWHNRDLVMQARAQPERWQDIMQRLGESQILV</sequence>
<gene>
    <name evidence="7" type="ORF">SEUCBS140593_009397</name>
</gene>
<dbReference type="PANTHER" id="PTHR37534">
    <property type="entry name" value="TRANSCRIPTIONAL ACTIVATOR PROTEIN UGA3"/>
    <property type="match status" value="1"/>
</dbReference>
<comment type="subcellular location">
    <subcellularLocation>
        <location evidence="1">Nucleus</location>
    </subcellularLocation>
</comment>
<evidence type="ECO:0000313" key="8">
    <source>
        <dbReference type="Proteomes" id="UP001642482"/>
    </source>
</evidence>
<evidence type="ECO:0000313" key="7">
    <source>
        <dbReference type="EMBL" id="CAK7235783.1"/>
    </source>
</evidence>
<evidence type="ECO:0000256" key="5">
    <source>
        <dbReference type="ARBA" id="ARBA00023163"/>
    </source>
</evidence>
<dbReference type="InterPro" id="IPR021858">
    <property type="entry name" value="Fun_TF"/>
</dbReference>
<protein>
    <submittedName>
        <fullName evidence="7">Uncharacterized protein</fullName>
    </submittedName>
</protein>
<organism evidence="7 8">
    <name type="scientific">Sporothrix eucalyptigena</name>
    <dbReference type="NCBI Taxonomy" id="1812306"/>
    <lineage>
        <taxon>Eukaryota</taxon>
        <taxon>Fungi</taxon>
        <taxon>Dikarya</taxon>
        <taxon>Ascomycota</taxon>
        <taxon>Pezizomycotina</taxon>
        <taxon>Sordariomycetes</taxon>
        <taxon>Sordariomycetidae</taxon>
        <taxon>Ophiostomatales</taxon>
        <taxon>Ophiostomataceae</taxon>
        <taxon>Sporothrix</taxon>
    </lineage>
</organism>